<dbReference type="OrthoDB" id="9812774at2"/>
<dbReference type="PRINTS" id="PR00111">
    <property type="entry name" value="ABHYDROLASE"/>
</dbReference>
<dbReference type="SUPFAM" id="SSF53474">
    <property type="entry name" value="alpha/beta-Hydrolases"/>
    <property type="match status" value="1"/>
</dbReference>
<gene>
    <name evidence="3" type="ORF">D3218_03335</name>
</gene>
<dbReference type="RefSeq" id="WP_119538898.1">
    <property type="nucleotide sequence ID" value="NZ_QYRN01000002.1"/>
</dbReference>
<dbReference type="PANTHER" id="PTHR43329">
    <property type="entry name" value="EPOXIDE HYDROLASE"/>
    <property type="match status" value="1"/>
</dbReference>
<name>A0A3A1WVV9_9HYPH</name>
<dbReference type="InterPro" id="IPR029058">
    <property type="entry name" value="AB_hydrolase_fold"/>
</dbReference>
<dbReference type="InterPro" id="IPR000073">
    <property type="entry name" value="AB_hydrolase_1"/>
</dbReference>
<proteinExistence type="predicted"/>
<keyword evidence="4" id="KW-1185">Reference proteome</keyword>
<comment type="caution">
    <text evidence="3">The sequence shown here is derived from an EMBL/GenBank/DDBJ whole genome shotgun (WGS) entry which is preliminary data.</text>
</comment>
<sequence>MFEGFETRTVAGEGAEIFCRIGGDGPPLLLLHGYPQTGAMWAGIAPRLAERFRVVVPDLRGYGQSSAPESKAGEGYAKRVMAADMVRVMTTLGHPRFRLAGHDRGGRVAYRLAFDHPDAVERLALLDIIPTVEMWERMDAAGALSAYHWQFLAQANPMPERLIGSDPVFYLDHTLASWTANQSTAPFAPEALAEYRRSFSRLDAVHGACEDYRAGATIDRRHDEEDRAAGRRIACPLLALWGAKGTPARHGDPLEIWRAYADDVSGHAIEGGHFLVEEASEATLDALLRFLD</sequence>
<dbReference type="Pfam" id="PF00561">
    <property type="entry name" value="Abhydrolase_1"/>
    <property type="match status" value="1"/>
</dbReference>
<keyword evidence="1 3" id="KW-0378">Hydrolase</keyword>
<feature type="domain" description="AB hydrolase-1" evidence="2">
    <location>
        <begin position="26"/>
        <end position="278"/>
    </location>
</feature>
<evidence type="ECO:0000313" key="4">
    <source>
        <dbReference type="Proteomes" id="UP000265750"/>
    </source>
</evidence>
<reference evidence="4" key="1">
    <citation type="submission" date="2018-09" db="EMBL/GenBank/DDBJ databases">
        <authorList>
            <person name="Tuo L."/>
        </authorList>
    </citation>
    <scope>NUCLEOTIDE SEQUENCE [LARGE SCALE GENOMIC DNA]</scope>
    <source>
        <strain evidence="4">M2BS4Y-1</strain>
    </source>
</reference>
<dbReference type="PRINTS" id="PR00412">
    <property type="entry name" value="EPOXHYDRLASE"/>
</dbReference>
<dbReference type="AlphaFoldDB" id="A0A3A1WVV9"/>
<dbReference type="Gene3D" id="3.40.50.1820">
    <property type="entry name" value="alpha/beta hydrolase"/>
    <property type="match status" value="1"/>
</dbReference>
<evidence type="ECO:0000313" key="3">
    <source>
        <dbReference type="EMBL" id="RIY02821.1"/>
    </source>
</evidence>
<dbReference type="Proteomes" id="UP000265750">
    <property type="component" value="Unassembled WGS sequence"/>
</dbReference>
<organism evidence="3 4">
    <name type="scientific">Aureimonas flava</name>
    <dbReference type="NCBI Taxonomy" id="2320271"/>
    <lineage>
        <taxon>Bacteria</taxon>
        <taxon>Pseudomonadati</taxon>
        <taxon>Pseudomonadota</taxon>
        <taxon>Alphaproteobacteria</taxon>
        <taxon>Hyphomicrobiales</taxon>
        <taxon>Aurantimonadaceae</taxon>
        <taxon>Aureimonas</taxon>
    </lineage>
</organism>
<accession>A0A3A1WVV9</accession>
<dbReference type="EMBL" id="QYRN01000002">
    <property type="protein sequence ID" value="RIY02821.1"/>
    <property type="molecule type" value="Genomic_DNA"/>
</dbReference>
<protein>
    <submittedName>
        <fullName evidence="3">Alpha/beta hydrolase</fullName>
    </submittedName>
</protein>
<evidence type="ECO:0000256" key="1">
    <source>
        <dbReference type="ARBA" id="ARBA00022801"/>
    </source>
</evidence>
<evidence type="ECO:0000259" key="2">
    <source>
        <dbReference type="Pfam" id="PF00561"/>
    </source>
</evidence>
<dbReference type="InterPro" id="IPR000639">
    <property type="entry name" value="Epox_hydrolase-like"/>
</dbReference>
<dbReference type="GO" id="GO:0016787">
    <property type="term" value="F:hydrolase activity"/>
    <property type="evidence" value="ECO:0007669"/>
    <property type="project" value="UniProtKB-KW"/>
</dbReference>